<evidence type="ECO:0000256" key="6">
    <source>
        <dbReference type="ARBA" id="ARBA00022741"/>
    </source>
</evidence>
<dbReference type="NCBIfam" id="TIGR01986">
    <property type="entry name" value="glut_syn_euk"/>
    <property type="match status" value="1"/>
</dbReference>
<feature type="binding site" evidence="12">
    <location>
        <begin position="312"/>
        <end position="315"/>
    </location>
    <ligand>
        <name>substrate</name>
    </ligand>
</feature>
<feature type="binding site" evidence="11">
    <location>
        <position position="154"/>
    </location>
    <ligand>
        <name>Mg(2+)</name>
        <dbReference type="ChEBI" id="CHEBI:18420"/>
    </ligand>
</feature>
<dbReference type="Gene3D" id="1.10.1080.10">
    <property type="entry name" value="Glutathione Synthetase, Chain A, domain 3"/>
    <property type="match status" value="1"/>
</dbReference>
<comment type="catalytic activity">
    <reaction evidence="9">
        <text>gamma-L-glutamyl-L-cysteine + glycine + ATP = glutathione + ADP + phosphate + H(+)</text>
        <dbReference type="Rhea" id="RHEA:13557"/>
        <dbReference type="ChEBI" id="CHEBI:15378"/>
        <dbReference type="ChEBI" id="CHEBI:30616"/>
        <dbReference type="ChEBI" id="CHEBI:43474"/>
        <dbReference type="ChEBI" id="CHEBI:57305"/>
        <dbReference type="ChEBI" id="CHEBI:57925"/>
        <dbReference type="ChEBI" id="CHEBI:58173"/>
        <dbReference type="ChEBI" id="CHEBI:456216"/>
        <dbReference type="EC" id="6.3.2.3"/>
    </reaction>
</comment>
<evidence type="ECO:0000256" key="10">
    <source>
        <dbReference type="PIRSR" id="PIRSR001558-1"/>
    </source>
</evidence>
<dbReference type="GO" id="GO:0043295">
    <property type="term" value="F:glutathione binding"/>
    <property type="evidence" value="ECO:0007669"/>
    <property type="project" value="UniProtKB-UniRule"/>
</dbReference>
<comment type="pathway">
    <text evidence="1 9">Sulfur metabolism; glutathione biosynthesis; glutathione from L-cysteine and L-glutamate: step 2/2.</text>
</comment>
<name>A0AAV9V7T9_9PEZI</name>
<dbReference type="Proteomes" id="UP001375240">
    <property type="component" value="Unassembled WGS sequence"/>
</dbReference>
<keyword evidence="4 9" id="KW-0317">Glutathione biosynthesis</keyword>
<evidence type="ECO:0000256" key="2">
    <source>
        <dbReference type="ARBA" id="ARBA00010385"/>
    </source>
</evidence>
<dbReference type="Gene3D" id="3.30.470.20">
    <property type="entry name" value="ATP-grasp fold, B domain"/>
    <property type="match status" value="1"/>
</dbReference>
<dbReference type="Gene3D" id="3.30.1490.80">
    <property type="match status" value="1"/>
</dbReference>
<keyword evidence="5 9" id="KW-0479">Metal-binding</keyword>
<feature type="binding site" evidence="10">
    <location>
        <position position="351"/>
    </location>
    <ligand>
        <name>ATP</name>
        <dbReference type="ChEBI" id="CHEBI:30616"/>
    </ligand>
</feature>
<sequence>MAAAYPPTLTSDQLDYLTASFTDYALAHGLVVRPPSTLTPSNPHNCLATPAPVTLFPSPFPRAPFDEARAIQPACNELYARVAHDEAWLGALTQELARIDDFIGKLWAVHTRLKASTDGGGYHHKYSLGLIRSDYMVHRDPRTNTTSLRQVEFNTIASSFGALATKVSDLHRYLWLSGAYPPTSLLSEPSLPRNTALESLADGLAKAHETYINDVAPDRNYTLPSTPPSTGPTSDYGIIFIVQDGERNAFDQRWLEYHLTHRYGIRVFRTTLPDVRKYSYHIRPNYELLFVPPHALDPQRQAVFEISVVYFRAGYGPADYPTQDEWTARHFLEESRAIKCPTILTQLAGSKKVQQVLADRGSLARFVKDEAIANRIYSTFASIYPLDTSPAGLHARKLAFEHPAKYVLKPQREGGGNNIYREKIPEFLKSIDEETWPSYILMELIQPPEVDNIVMRGGEMMQGKVVGELGVYGTVIWKDGDDGGVEVVHNSEAGVLLRTKGSSSEEGGVAAGFGCIDSCVLVD</sequence>
<evidence type="ECO:0000313" key="14">
    <source>
        <dbReference type="EMBL" id="KAK6354890.1"/>
    </source>
</evidence>
<dbReference type="EMBL" id="JAVHNQ010000002">
    <property type="protein sequence ID" value="KAK6354890.1"/>
    <property type="molecule type" value="Genomic_DNA"/>
</dbReference>
<feature type="binding site" evidence="12">
    <location>
        <begin position="509"/>
        <end position="510"/>
    </location>
    <ligand>
        <name>substrate</name>
    </ligand>
</feature>
<feature type="binding site" evidence="12">
    <location>
        <begin position="246"/>
        <end position="248"/>
    </location>
    <ligand>
        <name>substrate</name>
    </ligand>
</feature>
<accession>A0AAV9V7T9</accession>
<dbReference type="SUPFAM" id="SSF56059">
    <property type="entry name" value="Glutathione synthetase ATP-binding domain-like"/>
    <property type="match status" value="1"/>
</dbReference>
<feature type="binding site" evidence="10">
    <location>
        <position position="132"/>
    </location>
    <ligand>
        <name>substrate</name>
    </ligand>
</feature>
<dbReference type="PANTHER" id="PTHR11130:SF0">
    <property type="entry name" value="GLUTATHIONE SYNTHETASE"/>
    <property type="match status" value="1"/>
</dbReference>
<feature type="binding site" evidence="10">
    <location>
        <begin position="409"/>
        <end position="418"/>
    </location>
    <ligand>
        <name>ATP</name>
        <dbReference type="ChEBI" id="CHEBI:30616"/>
    </ligand>
</feature>
<keyword evidence="15" id="KW-1185">Reference proteome</keyword>
<evidence type="ECO:0000256" key="7">
    <source>
        <dbReference type="ARBA" id="ARBA00022840"/>
    </source>
</evidence>
<feature type="binding site" evidence="10">
    <location>
        <position position="498"/>
    </location>
    <ligand>
        <name>substrate</name>
    </ligand>
</feature>
<dbReference type="GO" id="GO:0005524">
    <property type="term" value="F:ATP binding"/>
    <property type="evidence" value="ECO:0007669"/>
    <property type="project" value="UniProtKB-UniRule"/>
</dbReference>
<proteinExistence type="inferred from homology"/>
<dbReference type="Gene3D" id="3.40.50.1760">
    <property type="entry name" value="Glutathione synthase, substrate-binding domain superfamily, eukaryotic"/>
    <property type="match status" value="1"/>
</dbReference>
<evidence type="ECO:0000256" key="11">
    <source>
        <dbReference type="PIRSR" id="PIRSR001558-2"/>
    </source>
</evidence>
<dbReference type="InterPro" id="IPR014042">
    <property type="entry name" value="Glutathione_synthase_a-hlx"/>
</dbReference>
<dbReference type="Pfam" id="PF03199">
    <property type="entry name" value="GSH_synthase"/>
    <property type="match status" value="1"/>
</dbReference>
<dbReference type="AlphaFoldDB" id="A0AAV9V7T9"/>
<reference evidence="14 15" key="1">
    <citation type="submission" date="2019-10" db="EMBL/GenBank/DDBJ databases">
        <authorList>
            <person name="Palmer J.M."/>
        </authorList>
    </citation>
    <scope>NUCLEOTIDE SEQUENCE [LARGE SCALE GENOMIC DNA]</scope>
    <source>
        <strain evidence="14 15">TWF696</strain>
    </source>
</reference>
<dbReference type="InterPro" id="IPR016185">
    <property type="entry name" value="PreATP-grasp_dom_sf"/>
</dbReference>
<dbReference type="InterPro" id="IPR005615">
    <property type="entry name" value="Glutathione_synthase"/>
</dbReference>
<dbReference type="GO" id="GO:0000287">
    <property type="term" value="F:magnesium ion binding"/>
    <property type="evidence" value="ECO:0007669"/>
    <property type="project" value="UniProtKB-UniRule"/>
</dbReference>
<dbReference type="Pfam" id="PF03917">
    <property type="entry name" value="GSH_synth_ATP"/>
    <property type="match status" value="1"/>
</dbReference>
<dbReference type="PANTHER" id="PTHR11130">
    <property type="entry name" value="GLUTATHIONE SYNTHETASE"/>
    <property type="match status" value="1"/>
</dbReference>
<dbReference type="InterPro" id="IPR037013">
    <property type="entry name" value="GSH-S_sub-bd_sf"/>
</dbReference>
<evidence type="ECO:0000256" key="12">
    <source>
        <dbReference type="PIRSR" id="PIRSR001558-3"/>
    </source>
</evidence>
<evidence type="ECO:0000313" key="15">
    <source>
        <dbReference type="Proteomes" id="UP001375240"/>
    </source>
</evidence>
<dbReference type="GO" id="GO:0004363">
    <property type="term" value="F:glutathione synthase activity"/>
    <property type="evidence" value="ECO:0007669"/>
    <property type="project" value="UniProtKB-UniRule"/>
</dbReference>
<evidence type="ECO:0000256" key="9">
    <source>
        <dbReference type="PIRNR" id="PIRNR001558"/>
    </source>
</evidence>
<dbReference type="EC" id="6.3.2.3" evidence="9"/>
<feature type="binding site" evidence="11">
    <location>
        <position position="152"/>
    </location>
    <ligand>
        <name>Mg(2+)</name>
        <dbReference type="ChEBI" id="CHEBI:18420"/>
    </ligand>
</feature>
<keyword evidence="6 9" id="KW-0547">Nucleotide-binding</keyword>
<evidence type="ECO:0000259" key="13">
    <source>
        <dbReference type="Pfam" id="PF03199"/>
    </source>
</evidence>
<feature type="binding site" evidence="12">
    <location>
        <begin position="156"/>
        <end position="159"/>
    </location>
    <ligand>
        <name>substrate</name>
    </ligand>
</feature>
<feature type="binding site" evidence="11">
    <location>
        <position position="413"/>
    </location>
    <ligand>
        <name>Mg(2+)</name>
        <dbReference type="ChEBI" id="CHEBI:18420"/>
    </ligand>
</feature>
<organism evidence="14 15">
    <name type="scientific">Orbilia brochopaga</name>
    <dbReference type="NCBI Taxonomy" id="3140254"/>
    <lineage>
        <taxon>Eukaryota</taxon>
        <taxon>Fungi</taxon>
        <taxon>Dikarya</taxon>
        <taxon>Ascomycota</taxon>
        <taxon>Pezizomycotina</taxon>
        <taxon>Orbiliomycetes</taxon>
        <taxon>Orbiliales</taxon>
        <taxon>Orbiliaceae</taxon>
        <taxon>Orbilia</taxon>
    </lineage>
</organism>
<dbReference type="InterPro" id="IPR014709">
    <property type="entry name" value="Glutathione_synthase_C_euk"/>
</dbReference>
<dbReference type="PIRSF" id="PIRSF001558">
    <property type="entry name" value="GSHase"/>
    <property type="match status" value="1"/>
</dbReference>
<dbReference type="SUPFAM" id="SSF52440">
    <property type="entry name" value="PreATP-grasp domain"/>
    <property type="match status" value="1"/>
</dbReference>
<keyword evidence="3 9" id="KW-0436">Ligase</keyword>
<evidence type="ECO:0000256" key="4">
    <source>
        <dbReference type="ARBA" id="ARBA00022684"/>
    </source>
</evidence>
<dbReference type="GO" id="GO:0005829">
    <property type="term" value="C:cytosol"/>
    <property type="evidence" value="ECO:0007669"/>
    <property type="project" value="TreeGrafter"/>
</dbReference>
<dbReference type="InterPro" id="IPR004887">
    <property type="entry name" value="GSH_synth_subst-bd"/>
</dbReference>
<feature type="binding site" evidence="10">
    <location>
        <position position="506"/>
    </location>
    <ligand>
        <name>ATP</name>
        <dbReference type="ChEBI" id="CHEBI:30616"/>
    </ligand>
</feature>
<evidence type="ECO:0000256" key="5">
    <source>
        <dbReference type="ARBA" id="ARBA00022723"/>
    </source>
</evidence>
<feature type="binding site" evidence="10">
    <location>
        <position position="152"/>
    </location>
    <ligand>
        <name>ATP</name>
        <dbReference type="ChEBI" id="CHEBI:30616"/>
    </ligand>
</feature>
<feature type="binding site" evidence="10">
    <location>
        <position position="468"/>
    </location>
    <ligand>
        <name>ATP</name>
        <dbReference type="ChEBI" id="CHEBI:30616"/>
    </ligand>
</feature>
<evidence type="ECO:0000256" key="3">
    <source>
        <dbReference type="ARBA" id="ARBA00022598"/>
    </source>
</evidence>
<keyword evidence="8 9" id="KW-0460">Magnesium</keyword>
<evidence type="ECO:0000256" key="1">
    <source>
        <dbReference type="ARBA" id="ARBA00004965"/>
    </source>
</evidence>
<dbReference type="InterPro" id="IPR014049">
    <property type="entry name" value="Glutathione_synthase_N_euk"/>
</dbReference>
<comment type="cofactor">
    <cofactor evidence="9 11">
        <name>Mg(2+)</name>
        <dbReference type="ChEBI" id="CHEBI:18420"/>
    </cofactor>
    <text evidence="9 11">Binds 1 Mg(2+) ion per subunit.</text>
</comment>
<comment type="caution">
    <text evidence="14">The sequence shown here is derived from an EMBL/GenBank/DDBJ whole genome shotgun (WGS) entry which is preliminary data.</text>
</comment>
<comment type="similarity">
    <text evidence="2 9">Belongs to the eukaryotic GSH synthase family.</text>
</comment>
<dbReference type="FunFam" id="3.30.1490.50:FF:000002">
    <property type="entry name" value="Glutathione synthetase"/>
    <property type="match status" value="1"/>
</dbReference>
<feature type="domain" description="Glutathione synthase substrate-binding" evidence="13">
    <location>
        <begin position="238"/>
        <end position="348"/>
    </location>
</feature>
<evidence type="ECO:0000256" key="8">
    <source>
        <dbReference type="ARBA" id="ARBA00022842"/>
    </source>
</evidence>
<feature type="binding site" evidence="10">
    <location>
        <position position="252"/>
    </location>
    <ligand>
        <name>substrate</name>
    </ligand>
</feature>
<gene>
    <name evidence="14" type="ORF">TWF696_004021</name>
</gene>
<dbReference type="Gene3D" id="3.30.1490.50">
    <property type="match status" value="1"/>
</dbReference>
<feature type="binding site" evidence="10">
    <location>
        <begin position="442"/>
        <end position="445"/>
    </location>
    <ligand>
        <name>ATP</name>
        <dbReference type="ChEBI" id="CHEBI:30616"/>
    </ligand>
</feature>
<feature type="binding site" evidence="10">
    <location>
        <position position="420"/>
    </location>
    <ligand>
        <name>ATP</name>
        <dbReference type="ChEBI" id="CHEBI:30616"/>
    </ligand>
</feature>
<keyword evidence="7 9" id="KW-0067">ATP-binding</keyword>
<protein>
    <recommendedName>
        <fullName evidence="9">Glutathione synthetase</fullName>
        <shortName evidence="9">GSH-S</shortName>
        <ecNumber evidence="9">6.3.2.3</ecNumber>
    </recommendedName>
</protein>
<feature type="binding site" evidence="10">
    <location>
        <position position="500"/>
    </location>
    <ligand>
        <name>ATP</name>
        <dbReference type="ChEBI" id="CHEBI:30616"/>
    </ligand>
</feature>